<evidence type="ECO:0008006" key="3">
    <source>
        <dbReference type="Google" id="ProtNLM"/>
    </source>
</evidence>
<comment type="caution">
    <text evidence="1">The sequence shown here is derived from an EMBL/GenBank/DDBJ whole genome shotgun (WGS) entry which is preliminary data.</text>
</comment>
<gene>
    <name evidence="1" type="ORF">C8D82_13245</name>
</gene>
<organism evidence="1 2">
    <name type="scientific">Victivallis vadensis</name>
    <dbReference type="NCBI Taxonomy" id="172901"/>
    <lineage>
        <taxon>Bacteria</taxon>
        <taxon>Pseudomonadati</taxon>
        <taxon>Lentisphaerota</taxon>
        <taxon>Lentisphaeria</taxon>
        <taxon>Victivallales</taxon>
        <taxon>Victivallaceae</taxon>
        <taxon>Victivallis</taxon>
    </lineage>
</organism>
<sequence length="74" mass="9007">MQLTSHAIRRIEERGLAPERVWLTVRYGKRLLYPGRKSVKYRMRFDDELYFVVQSLVDQNIITVAKRKIKEKRR</sequence>
<protein>
    <recommendedName>
        <fullName evidence="3">DUF4258 domain-containing protein</fullName>
    </recommendedName>
</protein>
<dbReference type="AlphaFoldDB" id="A0A2U1ALI7"/>
<dbReference type="Proteomes" id="UP000245959">
    <property type="component" value="Unassembled WGS sequence"/>
</dbReference>
<keyword evidence="2" id="KW-1185">Reference proteome</keyword>
<accession>A0A2U1ALI7</accession>
<dbReference type="RefSeq" id="WP_116885398.1">
    <property type="nucleotide sequence ID" value="NZ_CABMMC010000001.1"/>
</dbReference>
<proteinExistence type="predicted"/>
<evidence type="ECO:0000313" key="1">
    <source>
        <dbReference type="EMBL" id="PVY37207.1"/>
    </source>
</evidence>
<reference evidence="1 2" key="1">
    <citation type="submission" date="2018-04" db="EMBL/GenBank/DDBJ databases">
        <title>Genomic Encyclopedia of Type Strains, Phase IV (KMG-IV): sequencing the most valuable type-strain genomes for metagenomic binning, comparative biology and taxonomic classification.</title>
        <authorList>
            <person name="Goeker M."/>
        </authorList>
    </citation>
    <scope>NUCLEOTIDE SEQUENCE [LARGE SCALE GENOMIC DNA]</scope>
    <source>
        <strain evidence="1 2">DSM 14823</strain>
    </source>
</reference>
<name>A0A2U1ALI7_9BACT</name>
<evidence type="ECO:0000313" key="2">
    <source>
        <dbReference type="Proteomes" id="UP000245959"/>
    </source>
</evidence>
<dbReference type="EMBL" id="QEKH01000032">
    <property type="protein sequence ID" value="PVY37207.1"/>
    <property type="molecule type" value="Genomic_DNA"/>
</dbReference>
<dbReference type="GeneID" id="78296678"/>